<evidence type="ECO:0008006" key="4">
    <source>
        <dbReference type="Google" id="ProtNLM"/>
    </source>
</evidence>
<feature type="transmembrane region" description="Helical" evidence="1">
    <location>
        <begin position="90"/>
        <end position="120"/>
    </location>
</feature>
<feature type="transmembrane region" description="Helical" evidence="1">
    <location>
        <begin position="269"/>
        <end position="288"/>
    </location>
</feature>
<keyword evidence="1" id="KW-1133">Transmembrane helix</keyword>
<feature type="transmembrane region" description="Helical" evidence="1">
    <location>
        <begin position="240"/>
        <end position="257"/>
    </location>
</feature>
<dbReference type="Proteomes" id="UP000245391">
    <property type="component" value="Unassembled WGS sequence"/>
</dbReference>
<dbReference type="AlphaFoldDB" id="A0A317F2X7"/>
<protein>
    <recommendedName>
        <fullName evidence="4">EpsG family protein</fullName>
    </recommendedName>
</protein>
<organism evidence="2 3">
    <name type="scientific">Pedobacter paludis</name>
    <dbReference type="NCBI Taxonomy" id="2203212"/>
    <lineage>
        <taxon>Bacteria</taxon>
        <taxon>Pseudomonadati</taxon>
        <taxon>Bacteroidota</taxon>
        <taxon>Sphingobacteriia</taxon>
        <taxon>Sphingobacteriales</taxon>
        <taxon>Sphingobacteriaceae</taxon>
        <taxon>Pedobacter</taxon>
    </lineage>
</organism>
<dbReference type="EMBL" id="QGNY01000002">
    <property type="protein sequence ID" value="PWS33002.1"/>
    <property type="molecule type" value="Genomic_DNA"/>
</dbReference>
<feature type="transmembrane region" description="Helical" evidence="1">
    <location>
        <begin position="294"/>
        <end position="314"/>
    </location>
</feature>
<feature type="transmembrane region" description="Helical" evidence="1">
    <location>
        <begin position="190"/>
        <end position="210"/>
    </location>
</feature>
<gene>
    <name evidence="2" type="ORF">DF947_08020</name>
</gene>
<comment type="caution">
    <text evidence="2">The sequence shown here is derived from an EMBL/GenBank/DDBJ whole genome shotgun (WGS) entry which is preliminary data.</text>
</comment>
<keyword evidence="1" id="KW-0472">Membrane</keyword>
<feature type="transmembrane region" description="Helical" evidence="1">
    <location>
        <begin position="326"/>
        <end position="348"/>
    </location>
</feature>
<evidence type="ECO:0000256" key="1">
    <source>
        <dbReference type="SAM" id="Phobius"/>
    </source>
</evidence>
<proteinExistence type="predicted"/>
<evidence type="ECO:0000313" key="3">
    <source>
        <dbReference type="Proteomes" id="UP000245391"/>
    </source>
</evidence>
<evidence type="ECO:0000313" key="2">
    <source>
        <dbReference type="EMBL" id="PWS33002.1"/>
    </source>
</evidence>
<feature type="transmembrane region" description="Helical" evidence="1">
    <location>
        <begin position="154"/>
        <end position="178"/>
    </location>
</feature>
<reference evidence="3" key="1">
    <citation type="submission" date="2018-05" db="EMBL/GenBank/DDBJ databases">
        <title>Pedobacter paludis sp. nov., isolated from wetland soil.</title>
        <authorList>
            <person name="Zhang Y."/>
        </authorList>
    </citation>
    <scope>NUCLEOTIDE SEQUENCE [LARGE SCALE GENOMIC DNA]</scope>
    <source>
        <strain evidence="3">R-8</strain>
    </source>
</reference>
<sequence>MLVYWSIFAIISIVSLVPLKTKERQLFCVLTGILLIFLAGSRAAITADYDTYLAKYNAFKAGDVDEGIEFSYKLICDFVAETVDHFNGVLIIYAFLTIVPITYALIVETKASLLVFPYFYSYYFFLHPMTQIREAVAAAMLLVSLQFVKEKKLLLFLITIAVGSFFHVSLMLFLPFYYILNRVKLTLKTACICFIICLGISQIHLLNLVLGYDLSNDSYIIAKLYAHKSTIEAGFGERTAGVYILMIYAKILFNFFLRYKQKIIGKNNDYFQIFLNLHFFGCLSYLILSDLHIVAGRVSELLCIVEIFLVPYLVYIFKPRIAGKILILCICLFQLVISLYVVILSGPYQVGF</sequence>
<keyword evidence="1" id="KW-0812">Transmembrane</keyword>
<keyword evidence="3" id="KW-1185">Reference proteome</keyword>
<dbReference type="InterPro" id="IPR049458">
    <property type="entry name" value="EpsG-like"/>
</dbReference>
<accession>A0A317F2X7</accession>
<dbReference type="Pfam" id="PF14897">
    <property type="entry name" value="EpsG"/>
    <property type="match status" value="1"/>
</dbReference>
<name>A0A317F2X7_9SPHI</name>